<dbReference type="EMBL" id="JAYGHT010000194">
    <property type="protein sequence ID" value="MEA5522801.1"/>
    <property type="molecule type" value="Genomic_DNA"/>
</dbReference>
<reference evidence="1 2" key="1">
    <citation type="submission" date="2023-12" db="EMBL/GenBank/DDBJ databases">
        <title>Baltic Sea Cyanobacteria.</title>
        <authorList>
            <person name="Delbaje E."/>
            <person name="Fewer D.P."/>
            <person name="Shishido T.K."/>
        </authorList>
    </citation>
    <scope>NUCLEOTIDE SEQUENCE [LARGE SCALE GENOMIC DNA]</scope>
    <source>
        <strain evidence="1 2">CCNP 1315</strain>
    </source>
</reference>
<name>A0ABU5U7F5_9CYAN</name>
<evidence type="ECO:0000313" key="1">
    <source>
        <dbReference type="EMBL" id="MEA5522801.1"/>
    </source>
</evidence>
<dbReference type="RefSeq" id="WP_323276236.1">
    <property type="nucleotide sequence ID" value="NZ_JAYGHT010000194.1"/>
</dbReference>
<gene>
    <name evidence="1" type="ORF">VB854_28110</name>
</gene>
<protein>
    <submittedName>
        <fullName evidence="1">Uncharacterized protein</fullName>
    </submittedName>
</protein>
<evidence type="ECO:0000313" key="2">
    <source>
        <dbReference type="Proteomes" id="UP001301728"/>
    </source>
</evidence>
<sequence>MADPNYYRFDPVWRGIAQTRYCFVHQKFLQIEPRLSLLRLIPHFGNHNSLILLSFWVVQPWSSHTSNSNRKVHRLTDCQFWVNWIKSRNFAWANISVLPLQWTLLLPLEQGNLLGLANWISLGQYVLVAGDTS</sequence>
<keyword evidence="2" id="KW-1185">Reference proteome</keyword>
<comment type="caution">
    <text evidence="1">The sequence shown here is derived from an EMBL/GenBank/DDBJ whole genome shotgun (WGS) entry which is preliminary data.</text>
</comment>
<proteinExistence type="predicted"/>
<dbReference type="Proteomes" id="UP001301728">
    <property type="component" value="Unassembled WGS sequence"/>
</dbReference>
<accession>A0ABU5U7F5</accession>
<organism evidence="1 2">
    <name type="scientific">Limnoraphis robusta CCNP1315</name>
    <dbReference type="NCBI Taxonomy" id="3110306"/>
    <lineage>
        <taxon>Bacteria</taxon>
        <taxon>Bacillati</taxon>
        <taxon>Cyanobacteriota</taxon>
        <taxon>Cyanophyceae</taxon>
        <taxon>Oscillatoriophycideae</taxon>
        <taxon>Oscillatoriales</taxon>
        <taxon>Sirenicapillariaceae</taxon>
        <taxon>Limnoraphis</taxon>
    </lineage>
</organism>